<protein>
    <recommendedName>
        <fullName evidence="6">RNA polymerase sigma factor SigI</fullName>
    </recommendedName>
</protein>
<sequence>MMKFDLEASLKESNKGNEIARERIIQHYKPYILNIVGHLCRNYKTWSDEEASIGLIAFNRAIDTFNPDGGRTFLNYAYLLIERDLIDYFRKVAREHCLSIERDDDDDEPANFESKAAISLYKQNEQSFELVDEILELSEVLKQFNVSFEELEQHSPKHRDTRESLFQIATQFVEDNECVGQLMKKKRLPISLFSKKTGYRKKTLERHRKYVITLIVLKLNPHWVYLSQYIQEKSLGKEGKS</sequence>
<dbReference type="AlphaFoldDB" id="A0A840QTH8"/>
<dbReference type="Gene3D" id="1.10.1740.10">
    <property type="match status" value="1"/>
</dbReference>
<evidence type="ECO:0000259" key="7">
    <source>
        <dbReference type="Pfam" id="PF04542"/>
    </source>
</evidence>
<feature type="domain" description="RNA polymerase sigma-70 region 2" evidence="7">
    <location>
        <begin position="25"/>
        <end position="94"/>
    </location>
</feature>
<dbReference type="InterPro" id="IPR013325">
    <property type="entry name" value="RNA_pol_sigma_r2"/>
</dbReference>
<comment type="subunit">
    <text evidence="6">Interacts with RsgI.</text>
</comment>
<evidence type="ECO:0000256" key="1">
    <source>
        <dbReference type="ARBA" id="ARBA00022490"/>
    </source>
</evidence>
<dbReference type="Proteomes" id="UP000551878">
    <property type="component" value="Unassembled WGS sequence"/>
</dbReference>
<evidence type="ECO:0000256" key="4">
    <source>
        <dbReference type="ARBA" id="ARBA00023125"/>
    </source>
</evidence>
<comment type="similarity">
    <text evidence="6">Belongs to the sigma-70 factor family. SigI subfamily.</text>
</comment>
<keyword evidence="2 6" id="KW-0805">Transcription regulation</keyword>
<keyword evidence="4 6" id="KW-0238">DNA-binding</keyword>
<dbReference type="NCBIfam" id="TIGR02895">
    <property type="entry name" value="spore_sigI"/>
    <property type="match status" value="1"/>
</dbReference>
<dbReference type="RefSeq" id="WP_184665062.1">
    <property type="nucleotide sequence ID" value="NZ_JACHHB010000015.1"/>
</dbReference>
<comment type="subcellular location">
    <subcellularLocation>
        <location evidence="6">Cytoplasm</location>
    </subcellularLocation>
</comment>
<proteinExistence type="inferred from homology"/>
<comment type="function">
    <text evidence="6">Sigma factors are initiation factors that promote the attachment of RNA polymerase to specific initiation sites and are then released.</text>
</comment>
<evidence type="ECO:0000313" key="9">
    <source>
        <dbReference type="Proteomes" id="UP000551878"/>
    </source>
</evidence>
<reference evidence="8 9" key="1">
    <citation type="submission" date="2020-08" db="EMBL/GenBank/DDBJ databases">
        <title>Genomic Encyclopedia of Type Strains, Phase IV (KMG-IV): sequencing the most valuable type-strain genomes for metagenomic binning, comparative biology and taxonomic classification.</title>
        <authorList>
            <person name="Goeker M."/>
        </authorList>
    </citation>
    <scope>NUCLEOTIDE SEQUENCE [LARGE SCALE GENOMIC DNA]</scope>
    <source>
        <strain evidence="8 9">DSM 24696</strain>
    </source>
</reference>
<keyword evidence="6" id="KW-0346">Stress response</keyword>
<keyword evidence="3 6" id="KW-0731">Sigma factor</keyword>
<comment type="activity regulation">
    <text evidence="6">Negatively regulated by the anti-sigma-I factor RsgI.</text>
</comment>
<evidence type="ECO:0000256" key="2">
    <source>
        <dbReference type="ARBA" id="ARBA00023015"/>
    </source>
</evidence>
<dbReference type="InterPro" id="IPR007627">
    <property type="entry name" value="RNA_pol_sigma70_r2"/>
</dbReference>
<comment type="caution">
    <text evidence="8">The sequence shown here is derived from an EMBL/GenBank/DDBJ whole genome shotgun (WGS) entry which is preliminary data.</text>
</comment>
<dbReference type="GO" id="GO:0003677">
    <property type="term" value="F:DNA binding"/>
    <property type="evidence" value="ECO:0007669"/>
    <property type="project" value="UniProtKB-UniRule"/>
</dbReference>
<dbReference type="Pfam" id="PF04542">
    <property type="entry name" value="Sigma70_r2"/>
    <property type="match status" value="1"/>
</dbReference>
<keyword evidence="5 6" id="KW-0804">Transcription</keyword>
<feature type="short sequence motif" description="Polymerase core binding" evidence="6">
    <location>
        <begin position="49"/>
        <end position="62"/>
    </location>
</feature>
<keyword evidence="1 6" id="KW-0963">Cytoplasm</keyword>
<gene>
    <name evidence="6" type="primary">sigI</name>
    <name evidence="8" type="ORF">HNQ41_002867</name>
</gene>
<dbReference type="GO" id="GO:0006352">
    <property type="term" value="P:DNA-templated transcription initiation"/>
    <property type="evidence" value="ECO:0007669"/>
    <property type="project" value="UniProtKB-UniRule"/>
</dbReference>
<dbReference type="SUPFAM" id="SSF88946">
    <property type="entry name" value="Sigma2 domain of RNA polymerase sigma factors"/>
    <property type="match status" value="1"/>
</dbReference>
<accession>A0A840QTH8</accession>
<evidence type="ECO:0000256" key="3">
    <source>
        <dbReference type="ARBA" id="ARBA00023082"/>
    </source>
</evidence>
<dbReference type="InterPro" id="IPR014244">
    <property type="entry name" value="RNA_pol_sigma-I"/>
</dbReference>
<evidence type="ECO:0000313" key="8">
    <source>
        <dbReference type="EMBL" id="MBB5174650.1"/>
    </source>
</evidence>
<dbReference type="HAMAP" id="MF_02064">
    <property type="entry name" value="Sigma70_SigI"/>
    <property type="match status" value="1"/>
</dbReference>
<dbReference type="PIRSF" id="PIRSF038953">
    <property type="entry name" value="SigI"/>
    <property type="match status" value="1"/>
</dbReference>
<dbReference type="GO" id="GO:0005737">
    <property type="term" value="C:cytoplasm"/>
    <property type="evidence" value="ECO:0007669"/>
    <property type="project" value="UniProtKB-SubCell"/>
</dbReference>
<evidence type="ECO:0000256" key="6">
    <source>
        <dbReference type="HAMAP-Rule" id="MF_02064"/>
    </source>
</evidence>
<feature type="DNA-binding region" description="H-T-H motif" evidence="6">
    <location>
        <begin position="190"/>
        <end position="209"/>
    </location>
</feature>
<organism evidence="8 9">
    <name type="scientific">Texcoconibacillus texcoconensis</name>
    <dbReference type="NCBI Taxonomy" id="1095777"/>
    <lineage>
        <taxon>Bacteria</taxon>
        <taxon>Bacillati</taxon>
        <taxon>Bacillota</taxon>
        <taxon>Bacilli</taxon>
        <taxon>Bacillales</taxon>
        <taxon>Bacillaceae</taxon>
        <taxon>Texcoconibacillus</taxon>
    </lineage>
</organism>
<evidence type="ECO:0000256" key="5">
    <source>
        <dbReference type="ARBA" id="ARBA00023163"/>
    </source>
</evidence>
<dbReference type="EMBL" id="JACHHB010000015">
    <property type="protein sequence ID" value="MBB5174650.1"/>
    <property type="molecule type" value="Genomic_DNA"/>
</dbReference>
<keyword evidence="9" id="KW-1185">Reference proteome</keyword>
<dbReference type="GO" id="GO:0016987">
    <property type="term" value="F:sigma factor activity"/>
    <property type="evidence" value="ECO:0007669"/>
    <property type="project" value="UniProtKB-UniRule"/>
</dbReference>
<name>A0A840QTH8_9BACI</name>